<name>A0A139AUZ7_GONPJ</name>
<evidence type="ECO:0000313" key="11">
    <source>
        <dbReference type="Proteomes" id="UP000070544"/>
    </source>
</evidence>
<dbReference type="SUPFAM" id="SSF52540">
    <property type="entry name" value="P-loop containing nucleoside triphosphate hydrolases"/>
    <property type="match status" value="1"/>
</dbReference>
<dbReference type="InterPro" id="IPR027417">
    <property type="entry name" value="P-loop_NTPase"/>
</dbReference>
<dbReference type="Proteomes" id="UP000070544">
    <property type="component" value="Unassembled WGS sequence"/>
</dbReference>
<keyword evidence="6" id="KW-0472">Membrane</keyword>
<dbReference type="FunFam" id="3.40.50.300:FF:001086">
    <property type="entry name" value="GTP-binding protein GTR2"/>
    <property type="match status" value="1"/>
</dbReference>
<dbReference type="GO" id="GO:0005525">
    <property type="term" value="F:GTP binding"/>
    <property type="evidence" value="ECO:0007669"/>
    <property type="project" value="UniProtKB-UniRule"/>
</dbReference>
<dbReference type="GO" id="GO:0010507">
    <property type="term" value="P:negative regulation of autophagy"/>
    <property type="evidence" value="ECO:0007669"/>
    <property type="project" value="TreeGrafter"/>
</dbReference>
<comment type="similarity">
    <text evidence="2 8">Belongs to the GTR/RAG GTP-binding protein family.</text>
</comment>
<evidence type="ECO:0000256" key="6">
    <source>
        <dbReference type="ARBA" id="ARBA00023136"/>
    </source>
</evidence>
<keyword evidence="11" id="KW-1185">Reference proteome</keyword>
<reference evidence="10 11" key="1">
    <citation type="journal article" date="2015" name="Genome Biol. Evol.">
        <title>Phylogenomic analyses indicate that early fungi evolved digesting cell walls of algal ancestors of land plants.</title>
        <authorList>
            <person name="Chang Y."/>
            <person name="Wang S."/>
            <person name="Sekimoto S."/>
            <person name="Aerts A.L."/>
            <person name="Choi C."/>
            <person name="Clum A."/>
            <person name="LaButti K.M."/>
            <person name="Lindquist E.A."/>
            <person name="Yee Ngan C."/>
            <person name="Ohm R.A."/>
            <person name="Salamov A.A."/>
            <person name="Grigoriev I.V."/>
            <person name="Spatafora J.W."/>
            <person name="Berbee M.L."/>
        </authorList>
    </citation>
    <scope>NUCLEOTIDE SEQUENCE [LARGE SCALE GENOMIC DNA]</scope>
    <source>
        <strain evidence="10 11">JEL478</strain>
    </source>
</reference>
<feature type="compositionally biased region" description="Low complexity" evidence="9">
    <location>
        <begin position="8"/>
        <end position="26"/>
    </location>
</feature>
<dbReference type="CDD" id="cd11385">
    <property type="entry name" value="RagC_like"/>
    <property type="match status" value="1"/>
</dbReference>
<dbReference type="GO" id="GO:0005634">
    <property type="term" value="C:nucleus"/>
    <property type="evidence" value="ECO:0007669"/>
    <property type="project" value="TreeGrafter"/>
</dbReference>
<evidence type="ECO:0000256" key="8">
    <source>
        <dbReference type="RuleBase" id="RU367014"/>
    </source>
</evidence>
<organism evidence="10 11">
    <name type="scientific">Gonapodya prolifera (strain JEL478)</name>
    <name type="common">Monoblepharis prolifera</name>
    <dbReference type="NCBI Taxonomy" id="1344416"/>
    <lineage>
        <taxon>Eukaryota</taxon>
        <taxon>Fungi</taxon>
        <taxon>Fungi incertae sedis</taxon>
        <taxon>Chytridiomycota</taxon>
        <taxon>Chytridiomycota incertae sedis</taxon>
        <taxon>Monoblepharidomycetes</taxon>
        <taxon>Monoblepharidales</taxon>
        <taxon>Gonapodyaceae</taxon>
        <taxon>Gonapodya</taxon>
    </lineage>
</organism>
<comment type="subunit">
    <text evidence="8">Component of the GSE complex.</text>
</comment>
<evidence type="ECO:0000256" key="3">
    <source>
        <dbReference type="ARBA" id="ARBA00022741"/>
    </source>
</evidence>
<dbReference type="OrthoDB" id="26136at2759"/>
<keyword evidence="3 8" id="KW-0547">Nucleotide-binding</keyword>
<dbReference type="OMA" id="NCRTFQE"/>
<dbReference type="Gene3D" id="3.30.450.190">
    <property type="match status" value="1"/>
</dbReference>
<gene>
    <name evidence="10" type="ORF">M427DRAFT_52125</name>
</gene>
<dbReference type="AlphaFoldDB" id="A0A139AUZ7"/>
<dbReference type="Gene3D" id="3.40.50.300">
    <property type="entry name" value="P-loop containing nucleotide triphosphate hydrolases"/>
    <property type="match status" value="1"/>
</dbReference>
<evidence type="ECO:0000256" key="7">
    <source>
        <dbReference type="ARBA" id="ARBA00049117"/>
    </source>
</evidence>
<keyword evidence="4" id="KW-0378">Hydrolase</keyword>
<keyword evidence="5 8" id="KW-0342">GTP-binding</keyword>
<dbReference type="GO" id="GO:0012505">
    <property type="term" value="C:endomembrane system"/>
    <property type="evidence" value="ECO:0007669"/>
    <property type="project" value="UniProtKB-SubCell"/>
</dbReference>
<comment type="subcellular location">
    <subcellularLocation>
        <location evidence="1">Endomembrane system</location>
    </subcellularLocation>
</comment>
<dbReference type="InterPro" id="IPR006762">
    <property type="entry name" value="Gtr1_RagA"/>
</dbReference>
<dbReference type="InterPro" id="IPR039400">
    <property type="entry name" value="RagC/D"/>
</dbReference>
<sequence length="410" mass="46180">MAYRYERPQSPFPQSFGPSSFPVPSSMGQQPLDPTNGGRPRLLLMGLRRAGKSSILRVVFHKMSPNETLFLESTSKVFRTDVFSFIDFEVWDFPGTTDPRDETWDPESVFRRTGALVFIIDAQDDYSEALSLLYSTVEAAYHVNPRISFEVFVHKADGLSDDMKVETQRDIQHRITEELIDAGLDTVHVSFYLTSIYDRSVFEALSKVMQKLVKELPTLENLLNILCSTSAVEKAFLFDVLSKIYIATDSSPYDLQTYELCSDMIDVVIDIGAIYSASRAPTSTLPRTSTAVARSSGLSQRYQVGHKGGLWGHEQGVANAGTDRSGEKEDGDESRMYDEEGQAVIRLNNGTILYLRQVDRHLALVALIREDSFERQGLVDFNFRVFREAVVEVFTKDQDDTAVQSRRTAV</sequence>
<dbReference type="GO" id="GO:1990131">
    <property type="term" value="C:Gtr1-Gtr2 GTPase complex"/>
    <property type="evidence" value="ECO:0007669"/>
    <property type="project" value="UniProtKB-UniRule"/>
</dbReference>
<feature type="region of interest" description="Disordered" evidence="9">
    <location>
        <begin position="1"/>
        <end position="39"/>
    </location>
</feature>
<evidence type="ECO:0000256" key="5">
    <source>
        <dbReference type="ARBA" id="ARBA00023134"/>
    </source>
</evidence>
<dbReference type="Pfam" id="PF04670">
    <property type="entry name" value="Gtr1_RagA"/>
    <property type="match status" value="1"/>
</dbReference>
<evidence type="ECO:0000256" key="2">
    <source>
        <dbReference type="ARBA" id="ARBA00007756"/>
    </source>
</evidence>
<feature type="compositionally biased region" description="Basic and acidic residues" evidence="9">
    <location>
        <begin position="324"/>
        <end position="336"/>
    </location>
</feature>
<dbReference type="STRING" id="1344416.A0A139AUZ7"/>
<dbReference type="GO" id="GO:1904263">
    <property type="term" value="P:positive regulation of TORC1 signaling"/>
    <property type="evidence" value="ECO:0007669"/>
    <property type="project" value="TreeGrafter"/>
</dbReference>
<evidence type="ECO:0000256" key="1">
    <source>
        <dbReference type="ARBA" id="ARBA00004308"/>
    </source>
</evidence>
<protein>
    <recommendedName>
        <fullName evidence="8">GTP-binding protein</fullName>
    </recommendedName>
</protein>
<dbReference type="PANTHER" id="PTHR11259">
    <property type="entry name" value="RAS-RELATED GTP BINDING RAG/GTR YEAST"/>
    <property type="match status" value="1"/>
</dbReference>
<evidence type="ECO:0000256" key="4">
    <source>
        <dbReference type="ARBA" id="ARBA00022801"/>
    </source>
</evidence>
<accession>A0A139AUZ7</accession>
<dbReference type="GO" id="GO:0000329">
    <property type="term" value="C:fungal-type vacuole membrane"/>
    <property type="evidence" value="ECO:0007669"/>
    <property type="project" value="EnsemblFungi"/>
</dbReference>
<comment type="catalytic activity">
    <reaction evidence="7">
        <text>GTP + H2O = GDP + phosphate + H(+)</text>
        <dbReference type="Rhea" id="RHEA:19669"/>
        <dbReference type="ChEBI" id="CHEBI:15377"/>
        <dbReference type="ChEBI" id="CHEBI:15378"/>
        <dbReference type="ChEBI" id="CHEBI:37565"/>
        <dbReference type="ChEBI" id="CHEBI:43474"/>
        <dbReference type="ChEBI" id="CHEBI:58189"/>
    </reaction>
    <physiologicalReaction direction="left-to-right" evidence="7">
        <dbReference type="Rhea" id="RHEA:19670"/>
    </physiologicalReaction>
</comment>
<proteinExistence type="inferred from homology"/>
<dbReference type="GO" id="GO:0009267">
    <property type="term" value="P:cellular response to starvation"/>
    <property type="evidence" value="ECO:0007669"/>
    <property type="project" value="TreeGrafter"/>
</dbReference>
<dbReference type="GO" id="GO:0003924">
    <property type="term" value="F:GTPase activity"/>
    <property type="evidence" value="ECO:0007669"/>
    <property type="project" value="UniProtKB-UniRule"/>
</dbReference>
<feature type="region of interest" description="Disordered" evidence="9">
    <location>
        <begin position="309"/>
        <end position="336"/>
    </location>
</feature>
<evidence type="ECO:0000256" key="9">
    <source>
        <dbReference type="SAM" id="MobiDB-lite"/>
    </source>
</evidence>
<dbReference type="PANTHER" id="PTHR11259:SF2">
    <property type="entry name" value="GH16429P"/>
    <property type="match status" value="1"/>
</dbReference>
<comment type="function">
    <text evidence="8">GTPase involved in activation of the TORC1 signaling pathway, which promotes growth and represses autophagy in nutrient-rich conditions.</text>
</comment>
<evidence type="ECO:0000313" key="10">
    <source>
        <dbReference type="EMBL" id="KXS20524.1"/>
    </source>
</evidence>
<dbReference type="EMBL" id="KQ965735">
    <property type="protein sequence ID" value="KXS20524.1"/>
    <property type="molecule type" value="Genomic_DNA"/>
</dbReference>